<proteinExistence type="predicted"/>
<feature type="compositionally biased region" description="Basic and acidic residues" evidence="1">
    <location>
        <begin position="102"/>
        <end position="113"/>
    </location>
</feature>
<evidence type="ECO:0000313" key="3">
    <source>
        <dbReference type="Proteomes" id="UP001056381"/>
    </source>
</evidence>
<accession>A0A9Q8X0T3</accession>
<dbReference type="EMBL" id="CP097966">
    <property type="protein sequence ID" value="URQ62734.1"/>
    <property type="molecule type" value="Genomic_DNA"/>
</dbReference>
<dbReference type="Proteomes" id="UP001056381">
    <property type="component" value="Chromosome"/>
</dbReference>
<evidence type="ECO:0000256" key="1">
    <source>
        <dbReference type="SAM" id="MobiDB-lite"/>
    </source>
</evidence>
<name>A0A9Q8X0T3_9GAMM</name>
<protein>
    <submittedName>
        <fullName evidence="2">Uncharacterized protein</fullName>
    </submittedName>
</protein>
<gene>
    <name evidence="2" type="ORF">M9B40_03115</name>
</gene>
<feature type="region of interest" description="Disordered" evidence="1">
    <location>
        <begin position="94"/>
        <end position="113"/>
    </location>
</feature>
<evidence type="ECO:0000313" key="2">
    <source>
        <dbReference type="EMBL" id="URQ62734.1"/>
    </source>
</evidence>
<reference evidence="2" key="1">
    <citation type="submission" date="2022-05" db="EMBL/GenBank/DDBJ databases">
        <title>Single-amplified genomics reveal most streamlined microbe among free-living bacteria.</title>
        <authorList>
            <person name="Roda-Garcia J."/>
            <person name="Haro-Moreno J.M."/>
            <person name="Rodriguez-Valera F."/>
            <person name="Almagro-Moreno S."/>
            <person name="Lopez-Perez M."/>
        </authorList>
    </citation>
    <scope>NUCLEOTIDE SEQUENCE</scope>
    <source>
        <strain evidence="2">TMED112-D2-2</strain>
    </source>
</reference>
<organism evidence="2 3">
    <name type="scientific">SAR86 cluster bacterium</name>
    <dbReference type="NCBI Taxonomy" id="2030880"/>
    <lineage>
        <taxon>Bacteria</taxon>
        <taxon>Pseudomonadati</taxon>
        <taxon>Pseudomonadota</taxon>
        <taxon>Gammaproteobacteria</taxon>
        <taxon>SAR86 cluster</taxon>
    </lineage>
</organism>
<sequence>MAENIAMDLYENKYSLQDLVINGEKILEHYFQRDSDIRDCSIDNEQSKQILRLAILYFENDKDYLEKRKQHSEKVREIMKPKGIGLPFKITPPDFPYSPKTNPKEHLTLFKDS</sequence>
<keyword evidence="3" id="KW-1185">Reference proteome</keyword>
<dbReference type="AlphaFoldDB" id="A0A9Q8X0T3"/>